<sequence length="428" mass="45826">MLDINTDTLKEVSEKVTEAAKNAKSGNIAGGKCDECITSSGSGEWVKTQKEIRDTEDKTIRGIAIGLIDYAKLCDEAAETLQGNVIRLRDSILSDMNCETELGNRIIFDESAVRESCFTDVNSSYDSLNAAIKRIGTFGMPYGNRVTSALNRASSEISVQETQIGLMSSYLTQLKSEISSLESKLASGFPDVLKKNGITFNVDKGQITLDYIGKLVISLNDSKKAGDQKFAQTIADSLLDDFKPSKYAEDLKEFADLLKSMGKVEIGAAGNTAKRVDELTKDGSALKSFSTVFKIGGRVAFILDAGSTAVEVGGRVARGDIDGAATAGKWGTFRLLGDAGIGFATTIFCAVFPSGAPVVIALGVVGSAAWNDFVDFEENKEQKNNDYNHLRPERGQKNLRGSRGSVRSGGFGTRSGFMPSIDERAATA</sequence>
<reference evidence="3" key="1">
    <citation type="journal article" date="2013" name="Stand. Genomic Sci.">
        <title>Complete genome sequence of Coriobacterium glomerans type strain (PW2(T)) from the midgut of Pyrrhocoris apterus L. (red soldier bug).</title>
        <authorList>
            <person name="Stackebrandt E."/>
            <person name="Zeytun A."/>
            <person name="Lapidus A."/>
            <person name="Nolan M."/>
            <person name="Lucas S."/>
            <person name="Hammon N."/>
            <person name="Deshpande S."/>
            <person name="Cheng J.F."/>
            <person name="Tapia R."/>
            <person name="Goodwin L.A."/>
            <person name="Pitluck S."/>
            <person name="Liolios K."/>
            <person name="Pagani I."/>
            <person name="Ivanova N."/>
            <person name="Mavromatis K."/>
            <person name="Mikhailova N."/>
            <person name="Huntemann M."/>
            <person name="Pati A."/>
            <person name="Chen A."/>
            <person name="Palaniappan K."/>
            <person name="Chang Y.J."/>
            <person name="Land M."/>
            <person name="Hauser L."/>
            <person name="Rohde M."/>
            <person name="Pukall R."/>
            <person name="Goker M."/>
            <person name="Detter J.C."/>
            <person name="Woyke T."/>
            <person name="Bristow J."/>
            <person name="Eisen J.A."/>
            <person name="Markowitz V."/>
            <person name="Hugenholtz P."/>
            <person name="Kyrpides N.C."/>
            <person name="Klenk H.P."/>
        </authorList>
    </citation>
    <scope>NUCLEOTIDE SEQUENCE</scope>
    <source>
        <strain evidence="3">ATCC 49209 / DSM 20642 / JCM 10262 / PW2</strain>
    </source>
</reference>
<gene>
    <name evidence="2" type="ordered locus">Corgl_0013</name>
</gene>
<dbReference type="KEGG" id="cgo:Corgl_0013"/>
<dbReference type="EMBL" id="CP002628">
    <property type="protein sequence ID" value="AEB06143.1"/>
    <property type="molecule type" value="Genomic_DNA"/>
</dbReference>
<organism evidence="2 3">
    <name type="scientific">Coriobacterium glomerans (strain ATCC 49209 / DSM 20642 / JCM 10262 / PW2)</name>
    <dbReference type="NCBI Taxonomy" id="700015"/>
    <lineage>
        <taxon>Bacteria</taxon>
        <taxon>Bacillati</taxon>
        <taxon>Actinomycetota</taxon>
        <taxon>Coriobacteriia</taxon>
        <taxon>Coriobacteriales</taxon>
        <taxon>Coriobacteriaceae</taxon>
        <taxon>Coriobacterium</taxon>
    </lineage>
</organism>
<evidence type="ECO:0000313" key="2">
    <source>
        <dbReference type="EMBL" id="AEB06143.1"/>
    </source>
</evidence>
<proteinExistence type="predicted"/>
<accession>F2N6U4</accession>
<feature type="compositionally biased region" description="Basic and acidic residues" evidence="1">
    <location>
        <begin position="384"/>
        <end position="396"/>
    </location>
</feature>
<feature type="region of interest" description="Disordered" evidence="1">
    <location>
        <begin position="384"/>
        <end position="428"/>
    </location>
</feature>
<protein>
    <submittedName>
        <fullName evidence="2">Uncharacterized protein</fullName>
    </submittedName>
</protein>
<dbReference type="STRING" id="700015.Corgl_0013"/>
<evidence type="ECO:0000313" key="3">
    <source>
        <dbReference type="Proteomes" id="UP000006851"/>
    </source>
</evidence>
<dbReference type="HOGENOM" id="CLU_640493_0_0_11"/>
<dbReference type="AlphaFoldDB" id="F2N6U4"/>
<evidence type="ECO:0000256" key="1">
    <source>
        <dbReference type="SAM" id="MobiDB-lite"/>
    </source>
</evidence>
<name>F2N6U4_CORGP</name>
<keyword evidence="3" id="KW-1185">Reference proteome</keyword>
<dbReference type="Proteomes" id="UP000006851">
    <property type="component" value="Chromosome"/>
</dbReference>